<dbReference type="Pfam" id="PF04203">
    <property type="entry name" value="Sortase"/>
    <property type="match status" value="1"/>
</dbReference>
<dbReference type="OrthoDB" id="1648028at2"/>
<dbReference type="RefSeq" id="WP_027106433.1">
    <property type="nucleotide sequence ID" value="NZ_AUHP01000012.1"/>
</dbReference>
<evidence type="ECO:0000313" key="6">
    <source>
        <dbReference type="EMBL" id="KRN89362.1"/>
    </source>
</evidence>
<evidence type="ECO:0000256" key="1">
    <source>
        <dbReference type="ARBA" id="ARBA00022670"/>
    </source>
</evidence>
<dbReference type="SUPFAM" id="SSF63817">
    <property type="entry name" value="Sortase"/>
    <property type="match status" value="1"/>
</dbReference>
<evidence type="ECO:0000313" key="7">
    <source>
        <dbReference type="Proteomes" id="UP000051500"/>
    </source>
</evidence>
<evidence type="ECO:0000256" key="5">
    <source>
        <dbReference type="SAM" id="Phobius"/>
    </source>
</evidence>
<keyword evidence="5" id="KW-1133">Transmembrane helix</keyword>
<dbReference type="NCBIfam" id="TIGR01076">
    <property type="entry name" value="sortase_fam"/>
    <property type="match status" value="1"/>
</dbReference>
<sequence>MAEKQKNAKKIWLRILTGILLIVGLALVFNQPIKNFVVNHLIQTDLNAKINPKKDQDANFDFSKVEAVDNKKVLQAMFDKQNVIGKMAIPALNIKLPIFYGLNNQALMHGAGTMHPNQKMGEGNYCLAGHHMLDPDIVFGPLDKAKKGQKIYLTDGKKIYTYTITQRVTVDETQVQWVDQVPGRKLITLVTCASGHVGEPDRVIVRGELTKVTQATDKKLKMFV</sequence>
<dbReference type="PATRIC" id="fig|1122146.4.peg.81"/>
<dbReference type="STRING" id="1122146.IV53_GL000079"/>
<gene>
    <name evidence="6" type="ORF">IV53_GL000079</name>
</gene>
<evidence type="ECO:0000256" key="2">
    <source>
        <dbReference type="ARBA" id="ARBA00022801"/>
    </source>
</evidence>
<dbReference type="InterPro" id="IPR023365">
    <property type="entry name" value="Sortase_dom-sf"/>
</dbReference>
<comment type="caution">
    <text evidence="6">The sequence shown here is derived from an EMBL/GenBank/DDBJ whole genome shotgun (WGS) entry which is preliminary data.</text>
</comment>
<keyword evidence="5" id="KW-0472">Membrane</keyword>
<protein>
    <submittedName>
        <fullName evidence="6">Sortase</fullName>
    </submittedName>
</protein>
<feature type="active site" description="Proton donor/acceptor" evidence="4">
    <location>
        <position position="130"/>
    </location>
</feature>
<keyword evidence="5" id="KW-0812">Transmembrane</keyword>
<feature type="transmembrane region" description="Helical" evidence="5">
    <location>
        <begin position="12"/>
        <end position="29"/>
    </location>
</feature>
<reference evidence="6 7" key="1">
    <citation type="journal article" date="2015" name="Genome Announc.">
        <title>Expanding the biotechnology potential of lactobacilli through comparative genomics of 213 strains and associated genera.</title>
        <authorList>
            <person name="Sun Z."/>
            <person name="Harris H.M."/>
            <person name="McCann A."/>
            <person name="Guo C."/>
            <person name="Argimon S."/>
            <person name="Zhang W."/>
            <person name="Yang X."/>
            <person name="Jeffery I.B."/>
            <person name="Cooney J.C."/>
            <person name="Kagawa T.F."/>
            <person name="Liu W."/>
            <person name="Song Y."/>
            <person name="Salvetti E."/>
            <person name="Wrobel A."/>
            <person name="Rasinkangas P."/>
            <person name="Parkhill J."/>
            <person name="Rea M.C."/>
            <person name="O'Sullivan O."/>
            <person name="Ritari J."/>
            <person name="Douillard F.P."/>
            <person name="Paul Ross R."/>
            <person name="Yang R."/>
            <person name="Briner A.E."/>
            <person name="Felis G.E."/>
            <person name="de Vos W.M."/>
            <person name="Barrangou R."/>
            <person name="Klaenhammer T.R."/>
            <person name="Caufield P.W."/>
            <person name="Cui Y."/>
            <person name="Zhang H."/>
            <person name="O'Toole P.W."/>
        </authorList>
    </citation>
    <scope>NUCLEOTIDE SEQUENCE [LARGE SCALE GENOMIC DNA]</scope>
    <source>
        <strain evidence="6 7">DSM 22408</strain>
    </source>
</reference>
<keyword evidence="7" id="KW-1185">Reference proteome</keyword>
<keyword evidence="3" id="KW-0788">Thiol protease</keyword>
<dbReference type="AlphaFoldDB" id="A0A0R2KIX4"/>
<keyword evidence="2" id="KW-0378">Hydrolase</keyword>
<name>A0A0R2KIX4_9LACO</name>
<dbReference type="InterPro" id="IPR005754">
    <property type="entry name" value="Sortase"/>
</dbReference>
<feature type="active site" description="Acyl-thioester intermediate" evidence="4">
    <location>
        <position position="192"/>
    </location>
</feature>
<evidence type="ECO:0000256" key="3">
    <source>
        <dbReference type="ARBA" id="ARBA00022807"/>
    </source>
</evidence>
<dbReference type="eggNOG" id="COG3764">
    <property type="taxonomic scope" value="Bacteria"/>
</dbReference>
<keyword evidence="1" id="KW-0645">Protease</keyword>
<dbReference type="GO" id="GO:0006508">
    <property type="term" value="P:proteolysis"/>
    <property type="evidence" value="ECO:0007669"/>
    <property type="project" value="UniProtKB-KW"/>
</dbReference>
<dbReference type="InterPro" id="IPR042007">
    <property type="entry name" value="Sortase_A"/>
</dbReference>
<dbReference type="Gene3D" id="2.40.260.10">
    <property type="entry name" value="Sortase"/>
    <property type="match status" value="1"/>
</dbReference>
<dbReference type="CDD" id="cd06165">
    <property type="entry name" value="Sortase_A"/>
    <property type="match status" value="1"/>
</dbReference>
<accession>A0A0R2KIX4</accession>
<proteinExistence type="predicted"/>
<evidence type="ECO:0000256" key="4">
    <source>
        <dbReference type="PIRSR" id="PIRSR605754-1"/>
    </source>
</evidence>
<dbReference type="GO" id="GO:0008234">
    <property type="term" value="F:cysteine-type peptidase activity"/>
    <property type="evidence" value="ECO:0007669"/>
    <property type="project" value="UniProtKB-KW"/>
</dbReference>
<organism evidence="6 7">
    <name type="scientific">Ligilactobacillus ceti DSM 22408</name>
    <dbReference type="NCBI Taxonomy" id="1122146"/>
    <lineage>
        <taxon>Bacteria</taxon>
        <taxon>Bacillati</taxon>
        <taxon>Bacillota</taxon>
        <taxon>Bacilli</taxon>
        <taxon>Lactobacillales</taxon>
        <taxon>Lactobacillaceae</taxon>
        <taxon>Ligilactobacillus</taxon>
    </lineage>
</organism>
<dbReference type="EMBL" id="JQBZ01000016">
    <property type="protein sequence ID" value="KRN89362.1"/>
    <property type="molecule type" value="Genomic_DNA"/>
</dbReference>
<dbReference type="Proteomes" id="UP000051500">
    <property type="component" value="Unassembled WGS sequence"/>
</dbReference>